<dbReference type="RefSeq" id="WP_163675933.1">
    <property type="nucleotide sequence ID" value="NZ_JAAIYP010000030.1"/>
</dbReference>
<dbReference type="Gene3D" id="3.40.50.1820">
    <property type="entry name" value="alpha/beta hydrolase"/>
    <property type="match status" value="1"/>
</dbReference>
<keyword evidence="2" id="KW-1185">Reference proteome</keyword>
<dbReference type="SUPFAM" id="SSF53474">
    <property type="entry name" value="alpha/beta-Hydrolases"/>
    <property type="match status" value="1"/>
</dbReference>
<dbReference type="AlphaFoldDB" id="A0A7C9UXX3"/>
<sequence>MPVSKDLFLSILSMDAYNRDYGAGIDGLGGEGAQIGTATLLKDSGILVDENGIRRDKSSGFYAIAYDTAYGMVISYRGTDRLFDLIPWSDKPGGDVWNSYGQGVGNSLTNAAHLAADFYQAVTGTSETDPKAGAAILTGHSMGGGLARLAA</sequence>
<proteinExistence type="predicted"/>
<organism evidence="1 2">
    <name type="scientific">Magnetospirillum aberrantis SpK</name>
    <dbReference type="NCBI Taxonomy" id="908842"/>
    <lineage>
        <taxon>Bacteria</taxon>
        <taxon>Pseudomonadati</taxon>
        <taxon>Pseudomonadota</taxon>
        <taxon>Alphaproteobacteria</taxon>
        <taxon>Rhodospirillales</taxon>
        <taxon>Rhodospirillaceae</taxon>
        <taxon>Magnetospirillum</taxon>
    </lineage>
</organism>
<reference evidence="1 2" key="1">
    <citation type="submission" date="2020-02" db="EMBL/GenBank/DDBJ databases">
        <authorList>
            <person name="Dziuba M."/>
            <person name="Kuznetsov B."/>
            <person name="Mardanov A."/>
            <person name="Ravin N."/>
            <person name="Grouzdev D."/>
        </authorList>
    </citation>
    <scope>NUCLEOTIDE SEQUENCE [LARGE SCALE GENOMIC DNA]</scope>
    <source>
        <strain evidence="1 2">SpK</strain>
    </source>
</reference>
<comment type="caution">
    <text evidence="1">The sequence shown here is derived from an EMBL/GenBank/DDBJ whole genome shotgun (WGS) entry which is preliminary data.</text>
</comment>
<dbReference type="EMBL" id="JAAIYP010000030">
    <property type="protein sequence ID" value="NFV79475.1"/>
    <property type="molecule type" value="Genomic_DNA"/>
</dbReference>
<accession>A0A7C9UXX3</accession>
<dbReference type="Proteomes" id="UP000480684">
    <property type="component" value="Unassembled WGS sequence"/>
</dbReference>
<evidence type="ECO:0000313" key="1">
    <source>
        <dbReference type="EMBL" id="NFV79475.1"/>
    </source>
</evidence>
<name>A0A7C9UXX3_9PROT</name>
<gene>
    <name evidence="1" type="ORF">G4223_05055</name>
</gene>
<protein>
    <submittedName>
        <fullName evidence="1">DUF2974 domain-containing protein</fullName>
    </submittedName>
</protein>
<dbReference type="InterPro" id="IPR029058">
    <property type="entry name" value="AB_hydrolase_fold"/>
</dbReference>
<evidence type="ECO:0000313" key="2">
    <source>
        <dbReference type="Proteomes" id="UP000480684"/>
    </source>
</evidence>